<dbReference type="RefSeq" id="WP_063358881.1">
    <property type="nucleotide sequence ID" value="NZ_AQHB01000049.1"/>
</dbReference>
<reference evidence="1 2" key="1">
    <citation type="submission" date="2013-07" db="EMBL/GenBank/DDBJ databases">
        <title>Comparative Genomic and Metabolomic Analysis of Twelve Strains of Pseudoalteromonas luteoviolacea.</title>
        <authorList>
            <person name="Vynne N.G."/>
            <person name="Mansson M."/>
            <person name="Gram L."/>
        </authorList>
    </citation>
    <scope>NUCLEOTIDE SEQUENCE [LARGE SCALE GENOMIC DNA]</scope>
    <source>
        <strain evidence="1 2">DSM 6061</strain>
    </source>
</reference>
<dbReference type="PATRIC" id="fig|1365250.3.peg.2998"/>
<evidence type="ECO:0000313" key="2">
    <source>
        <dbReference type="Proteomes" id="UP000076643"/>
    </source>
</evidence>
<evidence type="ECO:0000313" key="1">
    <source>
        <dbReference type="EMBL" id="KZN37117.1"/>
    </source>
</evidence>
<proteinExistence type="predicted"/>
<dbReference type="Proteomes" id="UP000076643">
    <property type="component" value="Unassembled WGS sequence"/>
</dbReference>
<accession>A0A166WBU3</accession>
<comment type="caution">
    <text evidence="1">The sequence shown here is derived from an EMBL/GenBank/DDBJ whole genome shotgun (WGS) entry which is preliminary data.</text>
</comment>
<dbReference type="GeneID" id="57360325"/>
<name>A0A166WBU3_9GAMM</name>
<dbReference type="InterPro" id="IPR038691">
    <property type="entry name" value="ComJ_sf"/>
</dbReference>
<dbReference type="EMBL" id="AUYB01000105">
    <property type="protein sequence ID" value="KZN37117.1"/>
    <property type="molecule type" value="Genomic_DNA"/>
</dbReference>
<gene>
    <name evidence="1" type="ORF">N475_17015</name>
</gene>
<dbReference type="Gene3D" id="2.60.34.30">
    <property type="entry name" value="Competence, DNA-entry nuclease inhibitor, ComJ"/>
    <property type="match status" value="1"/>
</dbReference>
<sequence length="143" mass="16187">MRSYELELFADYFQFYIQDDKELNVNLADVWTDEAVANRLAESESIIGVGTARNMDVPVSIHISKSAQVIAEAEFDLINQTTILCESGMLVIAGCTDYFPEAMRIELTPGKYNVQIGYKNLEDISEDKLDGNDSYHIWLSLHI</sequence>
<dbReference type="AlphaFoldDB" id="A0A166WBU3"/>
<organism evidence="1 2">
    <name type="scientific">Pseudoalteromonas luteoviolacea DSM 6061</name>
    <dbReference type="NCBI Taxonomy" id="1365250"/>
    <lineage>
        <taxon>Bacteria</taxon>
        <taxon>Pseudomonadati</taxon>
        <taxon>Pseudomonadota</taxon>
        <taxon>Gammaproteobacteria</taxon>
        <taxon>Alteromonadales</taxon>
        <taxon>Pseudoalteromonadaceae</taxon>
        <taxon>Pseudoalteromonas</taxon>
    </lineage>
</organism>
<keyword evidence="2" id="KW-1185">Reference proteome</keyword>
<protein>
    <submittedName>
        <fullName evidence="1">Uncharacterized protein</fullName>
    </submittedName>
</protein>